<dbReference type="EMBL" id="VIWZ01000001">
    <property type="protein sequence ID" value="TWG17476.1"/>
    <property type="molecule type" value="Genomic_DNA"/>
</dbReference>
<accession>A0A561W0T6</accession>
<gene>
    <name evidence="1" type="ORF">FHU34_112818</name>
</gene>
<proteinExistence type="predicted"/>
<name>A0A561W0T6_9ACTN</name>
<protein>
    <submittedName>
        <fullName evidence="1">Uncharacterized protein</fullName>
    </submittedName>
</protein>
<reference evidence="1 2" key="1">
    <citation type="submission" date="2019-06" db="EMBL/GenBank/DDBJ databases">
        <title>Sequencing the genomes of 1000 actinobacteria strains.</title>
        <authorList>
            <person name="Klenk H.-P."/>
        </authorList>
    </citation>
    <scope>NUCLEOTIDE SEQUENCE [LARGE SCALE GENOMIC DNA]</scope>
    <source>
        <strain evidence="1 2">DSM 45885</strain>
    </source>
</reference>
<organism evidence="1 2">
    <name type="scientific">Micromonospora taraxaci</name>
    <dbReference type="NCBI Taxonomy" id="1316803"/>
    <lineage>
        <taxon>Bacteria</taxon>
        <taxon>Bacillati</taxon>
        <taxon>Actinomycetota</taxon>
        <taxon>Actinomycetes</taxon>
        <taxon>Micromonosporales</taxon>
        <taxon>Micromonosporaceae</taxon>
        <taxon>Micromonospora</taxon>
    </lineage>
</organism>
<evidence type="ECO:0000313" key="1">
    <source>
        <dbReference type="EMBL" id="TWG17476.1"/>
    </source>
</evidence>
<keyword evidence="2" id="KW-1185">Reference proteome</keyword>
<evidence type="ECO:0000313" key="2">
    <source>
        <dbReference type="Proteomes" id="UP000317685"/>
    </source>
</evidence>
<comment type="caution">
    <text evidence="1">The sequence shown here is derived from an EMBL/GenBank/DDBJ whole genome shotgun (WGS) entry which is preliminary data.</text>
</comment>
<dbReference type="AlphaFoldDB" id="A0A561W0T6"/>
<dbReference type="Proteomes" id="UP000317685">
    <property type="component" value="Unassembled WGS sequence"/>
</dbReference>
<sequence length="162" mass="17314">MSADPDEALLRDLAWPLVREFSPAERDELFPLLSAAYFADPKAFARNGTVGGPLAFGLPELAVIVTPALLAAMSEVVRYVVTEAALKGVKATADGIRRLFGISRRPDSAPDEDEPLTLTAEQWNQIRRIVERVARQGGVPADQAELIADAVVGQGHRGSGPA</sequence>